<dbReference type="GO" id="GO:0005634">
    <property type="term" value="C:nucleus"/>
    <property type="evidence" value="ECO:0007669"/>
    <property type="project" value="UniProtKB-SubCell"/>
</dbReference>
<protein>
    <recommendedName>
        <fullName evidence="10">C2H2-type domain-containing protein</fullName>
    </recommendedName>
</protein>
<dbReference type="PROSITE" id="PS00028">
    <property type="entry name" value="ZINC_FINGER_C2H2_1"/>
    <property type="match status" value="4"/>
</dbReference>
<feature type="compositionally biased region" description="Low complexity" evidence="9">
    <location>
        <begin position="505"/>
        <end position="519"/>
    </location>
</feature>
<evidence type="ECO:0000256" key="5">
    <source>
        <dbReference type="ARBA" id="ARBA00022833"/>
    </source>
</evidence>
<dbReference type="PANTHER" id="PTHR24392:SF31">
    <property type="entry name" value="C2H2-TYPE DOMAIN-CONTAINING PROTEIN"/>
    <property type="match status" value="1"/>
</dbReference>
<comment type="caution">
    <text evidence="11">The sequence shown here is derived from an EMBL/GenBank/DDBJ whole genome shotgun (WGS) entry which is preliminary data.</text>
</comment>
<evidence type="ECO:0000313" key="12">
    <source>
        <dbReference type="Proteomes" id="UP000051574"/>
    </source>
</evidence>
<keyword evidence="3" id="KW-0677">Repeat</keyword>
<dbReference type="InterPro" id="IPR013087">
    <property type="entry name" value="Znf_C2H2_type"/>
</dbReference>
<evidence type="ECO:0000313" key="11">
    <source>
        <dbReference type="EMBL" id="KRT79400.1"/>
    </source>
</evidence>
<sequence>MIRNGGPPKLEKMVMTPTKVAKKKILRKKKHRWASGLLRKKNKPKNSTSDEKDDTEPILRTIKTEKTKNELHCKDYYVDGPKNQCKLCSFRGKLVIQHYKSGHPKSEVLISRMDPKTTEHLIREARDKRYDLIEIKEKLGTKKLRYGFKCPFKCLIGTTVDTFENYYDHITCHTGEHRYFCPYCNFSTFNPRNLRAHMVPQHNSNLEHHGKPATPAPPSSKYMFGFVCKECHYVQTKREKIESHVRDYHDNDAEIIKINLSLICQEQNDTGFSLESCGDNNLVLQSQKKQEHISECIENVVNGAGSIRSPEPSMVKDLNIFELMSQIEAEEPPPVLVKVEPLELEPDLDALVPEIHMEEPQIEKPKDPDLTVFMCRSDLPPVDDEETIEQRRLKKMNEIHENFKPSRTSIVDKLQRMLETAKENDSTIPTAPVPVSSPAFSKPPLLIPLEKPKKSLDTIAKNLLTTEVSLAPKNVAPISSIINRLQDKLLPTPGTSTKGIGGNDSAPSSATSSPTRESISSTDQSFCNLIPTLTIGPISICFDRNKEVLYSCLVPHCVFNTISSHLFENHCKMKHQDFIYNQTKCNLCNIKIDREDTCVSMHDIYKHICTCHKDFFESEATIPIFTEDSQETISLPENFEEILNTEQNENQTGTLYPFKIADAAILKDGSNQNVEPEGENDTKKQYSFVITSVTSVEQPVPPKEENKKKNAGFSLPHRVPNVISQASHGSGPKFPFIITNVTSLAKKPLPNKQQFITTTPTSIVPKPISQIVVTSSPAALNATRTEAVSTNTLLPIPPLIAVQSVSGIQTSPAIKTYTIPSTATTSAIVPIILNPLAPENERTQLQLPVISSIQSLAPVRKDIIRPVPLNQLTSNIAASAEKVELPEVPQDVIALVANEGTTVTINDIPLTKKERLVLRKNTAALMNMLSPDVAYRFYKCPIPSCSFTSDKAPGFAKHLGTHTAHVGSMYVPCLHCDFKMPFKMYMVHLEVRHNKCEYGCGKCLYRATNPDFINAHNRMKHNGEPVVVKTPRENMPARIPGGKLISIKSVLKPYICTRFGCNVETIFSDVFFRHVATQHSKTPPEHCFKPNSVSVPGVYLYHCRYCVMGSNKFETVVNHQASVHSRMDYCIIHRKFVPDPNFPERTGLSYSLTDDSIYDRLHFIYGDNNVATPSIVAKSTANGPNSTEYLFLTSQHNEDSNNVFVDMDQSQNDEGAVESAFDPLLNDVNMVDCSEVTSGDEPEIPIFNNDLDEGTVDPLSFDNNREEPVENIFSDGFDSNDEKTGENETTSSYDPKAMKYTEEYSGVDLFKCVCGSGFEDRFKFKQHVTVCQANKTLICAHCGVVRKTVRNLLTHLNEHGRKRFKCSLCQFKHSSKRFVKDHMNLKHNVLEMMILPAKMSRKVDYHKDDFVLRPKLSPVKRIANLGPTSDTHSSIRNKILFSPDEIKYLPRPPIYVSDVFCAICNYATKVKSNMVRHLQAHQNEQAVPQTAPVNPVPCLEKSEKMFDKMVNLALSSHSGGRMGGASAKAEKIDENDVPTFVAINKRFVCGAQSCTYLCPEESMLRRHLMTFHSLDLNYTCLHCNSKLFEDKVINVDTILKHLKLHDNHLYACGNCKFIHNLKHKVERHLSDKHPEKSSALIVIRELGKEIDTEGVVPAEKEEPKKPWRCGMCKFRCAGIEEVKNHTLVKHNVSAKQKCALCEFGIEEMTSLLKHFEIDHNGQPIDIIVSYYKEDEVQQKPDTDSEFNTTPLWQRNKSIKHIRGILLDDTNNKTPKTIGPKKAKASKAKKQENEAAKTTKPDPLQDAILNTEGITKKTISAVKKDVATESGKRPIALTFDTPKGVDVRKPAPKRRKSKVENKIASLPQEGEAKPKTNEIGSDNDVIVVNNSDEDNGEVIDIINVDEIRKTKKNEPSKPKHNITVLSDHRLNANVENDKPNEADETHSGLKSKIILISRGSTDVDDPETLEKPPCMTLMPKIVDVMSLSSEVIEIADERPEVVQILDDTLITTENGDIPSPEGKDDVMEINDDKVIDFRPRSSEDAMATIIKINSPAPVLNEYSQITLEDSSTEDSDVIEVVPSNDVGCNETPIDEIPKEHEVTNIPNSEIVVDEPTDGVENPEAHGLKNVKLVNVCSIRDTYNRDAEESSECGESENCEVVESVENLQNVEEEIPAKKSKLDLTVNDIEAMTKSELLNGNFVGTYGPYGFPWSGKYKCPLCEKYLSVSKVEFVAHIYEELQYGMYKCSACGFTDSVKTTVKDHHKLSHKDIQTEERVILNLDLQIVDWVDKLTAFQTRILTLDKEDMQETHFYCYFCEYRCAAQSDMRKHQVRHWTSTPYTCAVCNYKGIQRSVVVRHIARSHPKASVVVNELDIGDEVLIKRVRMTWRSDKHQESPKSFETLETEGDADFNLEDLKDAFLNCSYCPYKEKLDSLKKHCAEKHPNLKLKAFRYRCNYCASTFLAHRSVEQHFKQCHAGMRHSYSTACGAQRAFTCTECSVSEDKLLTMEEHLRSHFKMIKCLYCGLRTVYWKTMKRHHNEKHRGETYEFAYLISEEKKYEEALTKVKQTNNRTVISSKKRKRPEDDILLLEDDLNVPSQQNSSKDKVRQVARKSTGTRMVIKESESHYGKVPSTEDFANILTTVDVMGVPVTMNIIKLSKILNISPSVVLEDCESAL</sequence>
<dbReference type="EMBL" id="LJIG01022657">
    <property type="protein sequence ID" value="KRT79400.1"/>
    <property type="molecule type" value="Genomic_DNA"/>
</dbReference>
<evidence type="ECO:0000256" key="7">
    <source>
        <dbReference type="ARBA" id="ARBA00023242"/>
    </source>
</evidence>
<feature type="region of interest" description="Disordered" evidence="9">
    <location>
        <begin position="18"/>
        <end position="56"/>
    </location>
</feature>
<comment type="subcellular location">
    <subcellularLocation>
        <location evidence="1">Nucleus</location>
    </subcellularLocation>
</comment>
<dbReference type="OrthoDB" id="4737882at2759"/>
<dbReference type="Proteomes" id="UP000051574">
    <property type="component" value="Unassembled WGS sequence"/>
</dbReference>
<feature type="domain" description="C2H2-type" evidence="10">
    <location>
        <begin position="1459"/>
        <end position="1486"/>
    </location>
</feature>
<proteinExistence type="predicted"/>
<organism evidence="11 12">
    <name type="scientific">Oryctes borbonicus</name>
    <dbReference type="NCBI Taxonomy" id="1629725"/>
    <lineage>
        <taxon>Eukaryota</taxon>
        <taxon>Metazoa</taxon>
        <taxon>Ecdysozoa</taxon>
        <taxon>Arthropoda</taxon>
        <taxon>Hexapoda</taxon>
        <taxon>Insecta</taxon>
        <taxon>Pterygota</taxon>
        <taxon>Neoptera</taxon>
        <taxon>Endopterygota</taxon>
        <taxon>Coleoptera</taxon>
        <taxon>Polyphaga</taxon>
        <taxon>Scarabaeiformia</taxon>
        <taxon>Scarabaeidae</taxon>
        <taxon>Dynastinae</taxon>
        <taxon>Oryctes</taxon>
    </lineage>
</organism>
<keyword evidence="6" id="KW-0238">DNA-binding</keyword>
<keyword evidence="4 8" id="KW-0863">Zinc-finger</keyword>
<dbReference type="GO" id="GO:0003677">
    <property type="term" value="F:DNA binding"/>
    <property type="evidence" value="ECO:0007669"/>
    <property type="project" value="UniProtKB-KW"/>
</dbReference>
<evidence type="ECO:0000256" key="9">
    <source>
        <dbReference type="SAM" id="MobiDB-lite"/>
    </source>
</evidence>
<feature type="region of interest" description="Disordered" evidence="9">
    <location>
        <begin position="492"/>
        <end position="519"/>
    </location>
</feature>
<dbReference type="SMART" id="SM00355">
    <property type="entry name" value="ZnF_C2H2"/>
    <property type="match status" value="26"/>
</dbReference>
<evidence type="ECO:0000256" key="8">
    <source>
        <dbReference type="PROSITE-ProRule" id="PRU00042"/>
    </source>
</evidence>
<evidence type="ECO:0000256" key="2">
    <source>
        <dbReference type="ARBA" id="ARBA00022723"/>
    </source>
</evidence>
<evidence type="ECO:0000256" key="3">
    <source>
        <dbReference type="ARBA" id="ARBA00022737"/>
    </source>
</evidence>
<evidence type="ECO:0000256" key="1">
    <source>
        <dbReference type="ARBA" id="ARBA00004123"/>
    </source>
</evidence>
<feature type="compositionally biased region" description="Basic residues" evidence="9">
    <location>
        <begin position="20"/>
        <end position="44"/>
    </location>
</feature>
<dbReference type="PROSITE" id="PS50157">
    <property type="entry name" value="ZINC_FINGER_C2H2_2"/>
    <property type="match status" value="2"/>
</dbReference>
<feature type="domain" description="C2H2-type" evidence="10">
    <location>
        <begin position="2452"/>
        <end position="2480"/>
    </location>
</feature>
<feature type="compositionally biased region" description="Basic residues" evidence="9">
    <location>
        <begin position="1778"/>
        <end position="1787"/>
    </location>
</feature>
<feature type="region of interest" description="Disordered" evidence="9">
    <location>
        <begin position="1769"/>
        <end position="1801"/>
    </location>
</feature>
<evidence type="ECO:0000259" key="10">
    <source>
        <dbReference type="PROSITE" id="PS50157"/>
    </source>
</evidence>
<dbReference type="GO" id="GO:0008270">
    <property type="term" value="F:zinc ion binding"/>
    <property type="evidence" value="ECO:0007669"/>
    <property type="project" value="UniProtKB-KW"/>
</dbReference>
<evidence type="ECO:0000256" key="6">
    <source>
        <dbReference type="ARBA" id="ARBA00023125"/>
    </source>
</evidence>
<feature type="compositionally biased region" description="Basic and acidic residues" evidence="9">
    <location>
        <begin position="1788"/>
        <end position="1799"/>
    </location>
</feature>
<dbReference type="PANTHER" id="PTHR24392">
    <property type="entry name" value="ZINC FINGER PROTEIN"/>
    <property type="match status" value="1"/>
</dbReference>
<keyword evidence="5" id="KW-0862">Zinc</keyword>
<reference evidence="11 12" key="1">
    <citation type="submission" date="2015-09" db="EMBL/GenBank/DDBJ databases">
        <title>Draft genome of the scarab beetle Oryctes borbonicus.</title>
        <authorList>
            <person name="Meyer J.M."/>
            <person name="Markov G.V."/>
            <person name="Baskaran P."/>
            <person name="Herrmann M."/>
            <person name="Sommer R.J."/>
            <person name="Roedelsperger C."/>
        </authorList>
    </citation>
    <scope>NUCLEOTIDE SEQUENCE [LARGE SCALE GENOMIC DNA]</scope>
    <source>
        <strain evidence="11">OB123</strain>
        <tissue evidence="11">Whole animal</tissue>
    </source>
</reference>
<keyword evidence="12" id="KW-1185">Reference proteome</keyword>
<feature type="region of interest" description="Disordered" evidence="9">
    <location>
        <begin position="1270"/>
        <end position="1294"/>
    </location>
</feature>
<keyword evidence="7" id="KW-0539">Nucleus</keyword>
<keyword evidence="2" id="KW-0479">Metal-binding</keyword>
<accession>A0A0T6AWE1</accession>
<dbReference type="Gene3D" id="3.30.160.60">
    <property type="entry name" value="Classic Zinc Finger"/>
    <property type="match status" value="4"/>
</dbReference>
<gene>
    <name evidence="11" type="ORF">AMK59_7735</name>
</gene>
<name>A0A0T6AWE1_9SCAR</name>
<evidence type="ECO:0000256" key="4">
    <source>
        <dbReference type="ARBA" id="ARBA00022771"/>
    </source>
</evidence>